<evidence type="ECO:0000256" key="1">
    <source>
        <dbReference type="SAM" id="MobiDB-lite"/>
    </source>
</evidence>
<sequence>MDQIEEARPEEARLEEAKVGEAETEEARLEKARLADVANIEASLVQGRILWLPPQEQLFGKEVKRAHGKGPIDEGIYNHPVVVVSRPKDQDHIVHFQIITSFQGKDLGQKYDKDTEYHLSRRSWYLPIYPSPDHPDIDSKKSRKKYPTLELAQGAVLRGNSYVKIRSIYKIDWRLLKPYDAASECNYRFNRSTVTTLLAKTKLLTEYTPGTQYEGPRSRQRNKNKAREVSPNPEAEASGTHLQSQQDFWVSKKESRRCHCRPPKAPPDIMHSNREGMSPGLDLCRVVGWLGGGQGSPCCDIGVPYVAPIRC</sequence>
<evidence type="ECO:0000313" key="3">
    <source>
        <dbReference type="Proteomes" id="UP000799778"/>
    </source>
</evidence>
<organism evidence="2 3">
    <name type="scientific">Aaosphaeria arxii CBS 175.79</name>
    <dbReference type="NCBI Taxonomy" id="1450172"/>
    <lineage>
        <taxon>Eukaryota</taxon>
        <taxon>Fungi</taxon>
        <taxon>Dikarya</taxon>
        <taxon>Ascomycota</taxon>
        <taxon>Pezizomycotina</taxon>
        <taxon>Dothideomycetes</taxon>
        <taxon>Pleosporomycetidae</taxon>
        <taxon>Pleosporales</taxon>
        <taxon>Pleosporales incertae sedis</taxon>
        <taxon>Aaosphaeria</taxon>
    </lineage>
</organism>
<dbReference type="OrthoDB" id="3537171at2759"/>
<protein>
    <submittedName>
        <fullName evidence="2">Uncharacterized protein</fullName>
    </submittedName>
</protein>
<dbReference type="RefSeq" id="XP_033382208.1">
    <property type="nucleotide sequence ID" value="XM_033534032.1"/>
</dbReference>
<dbReference type="EMBL" id="ML978071">
    <property type="protein sequence ID" value="KAF2013869.1"/>
    <property type="molecule type" value="Genomic_DNA"/>
</dbReference>
<name>A0A6A5XLW9_9PLEO</name>
<reference evidence="2" key="1">
    <citation type="journal article" date="2020" name="Stud. Mycol.">
        <title>101 Dothideomycetes genomes: a test case for predicting lifestyles and emergence of pathogens.</title>
        <authorList>
            <person name="Haridas S."/>
            <person name="Albert R."/>
            <person name="Binder M."/>
            <person name="Bloem J."/>
            <person name="Labutti K."/>
            <person name="Salamov A."/>
            <person name="Andreopoulos B."/>
            <person name="Baker S."/>
            <person name="Barry K."/>
            <person name="Bills G."/>
            <person name="Bluhm B."/>
            <person name="Cannon C."/>
            <person name="Castanera R."/>
            <person name="Culley D."/>
            <person name="Daum C."/>
            <person name="Ezra D."/>
            <person name="Gonzalez J."/>
            <person name="Henrissat B."/>
            <person name="Kuo A."/>
            <person name="Liang C."/>
            <person name="Lipzen A."/>
            <person name="Lutzoni F."/>
            <person name="Magnuson J."/>
            <person name="Mondo S."/>
            <person name="Nolan M."/>
            <person name="Ohm R."/>
            <person name="Pangilinan J."/>
            <person name="Park H.-J."/>
            <person name="Ramirez L."/>
            <person name="Alfaro M."/>
            <person name="Sun H."/>
            <person name="Tritt A."/>
            <person name="Yoshinaga Y."/>
            <person name="Zwiers L.-H."/>
            <person name="Turgeon B."/>
            <person name="Goodwin S."/>
            <person name="Spatafora J."/>
            <person name="Crous P."/>
            <person name="Grigoriev I."/>
        </authorList>
    </citation>
    <scope>NUCLEOTIDE SEQUENCE</scope>
    <source>
        <strain evidence="2">CBS 175.79</strain>
    </source>
</reference>
<accession>A0A6A5XLW9</accession>
<feature type="region of interest" description="Disordered" evidence="1">
    <location>
        <begin position="208"/>
        <end position="244"/>
    </location>
</feature>
<keyword evidence="3" id="KW-1185">Reference proteome</keyword>
<proteinExistence type="predicted"/>
<dbReference type="Proteomes" id="UP000799778">
    <property type="component" value="Unassembled WGS sequence"/>
</dbReference>
<dbReference type="AlphaFoldDB" id="A0A6A5XLW9"/>
<dbReference type="GeneID" id="54291429"/>
<evidence type="ECO:0000313" key="2">
    <source>
        <dbReference type="EMBL" id="KAF2013869.1"/>
    </source>
</evidence>
<feature type="region of interest" description="Disordered" evidence="1">
    <location>
        <begin position="1"/>
        <end position="20"/>
    </location>
</feature>
<dbReference type="PANTHER" id="PTHR37048">
    <property type="entry name" value="QUESTIONABLE PROTEIN"/>
    <property type="match status" value="1"/>
</dbReference>
<gene>
    <name evidence="2" type="ORF">BU24DRAFT_494258</name>
</gene>
<dbReference type="PANTHER" id="PTHR37048:SF2">
    <property type="entry name" value="QUESTIONABLE PROTEIN"/>
    <property type="match status" value="1"/>
</dbReference>